<dbReference type="EMBL" id="GDAI01000614">
    <property type="protein sequence ID" value="JAI16989.1"/>
    <property type="molecule type" value="mRNA"/>
</dbReference>
<dbReference type="Pfam" id="PF15868">
    <property type="entry name" value="MBF2"/>
    <property type="match status" value="1"/>
</dbReference>
<protein>
    <submittedName>
        <fullName evidence="2">Putative conserved secreted protein</fullName>
    </submittedName>
</protein>
<evidence type="ECO:0000313" key="2">
    <source>
        <dbReference type="EMBL" id="JAI16989.1"/>
    </source>
</evidence>
<feature type="signal peptide" evidence="1">
    <location>
        <begin position="1"/>
        <end position="22"/>
    </location>
</feature>
<evidence type="ECO:0000256" key="1">
    <source>
        <dbReference type="SAM" id="SignalP"/>
    </source>
</evidence>
<organism evidence="2">
    <name type="scientific">Tabanus bromius</name>
    <name type="common">Band-eyed brown horse fly</name>
    <dbReference type="NCBI Taxonomy" id="304241"/>
    <lineage>
        <taxon>Eukaryota</taxon>
        <taxon>Metazoa</taxon>
        <taxon>Ecdysozoa</taxon>
        <taxon>Arthropoda</taxon>
        <taxon>Hexapoda</taxon>
        <taxon>Insecta</taxon>
        <taxon>Pterygota</taxon>
        <taxon>Neoptera</taxon>
        <taxon>Endopterygota</taxon>
        <taxon>Diptera</taxon>
        <taxon>Brachycera</taxon>
        <taxon>Tabanomorpha</taxon>
        <taxon>Tabanoidea</taxon>
        <taxon>Tabanidae</taxon>
        <taxon>Tabanus</taxon>
    </lineage>
</organism>
<sequence length="158" mass="17633">MDKCSYFLVFLVLGGILTFGQCFPHKVDITSRTEAFEYVVLDSNNNPLENFTQIELSKSKVQATTTYHTGQRESGDHLVGRAKGGQTFILPVFVSIKFQYPKSGVGALVTFVQCVVEQLLNAGKGYIISGGVGQHHITFVLESYFTTYFYFDCNIYGK</sequence>
<proteinExistence type="evidence at transcript level"/>
<dbReference type="InterPro" id="IPR031734">
    <property type="entry name" value="MBF2"/>
</dbReference>
<keyword evidence="1" id="KW-0732">Signal</keyword>
<name>A0A0K8TRJ5_TABBR</name>
<dbReference type="AlphaFoldDB" id="A0A0K8TRJ5"/>
<accession>A0A0K8TRJ5</accession>
<feature type="chain" id="PRO_5005520178" evidence="1">
    <location>
        <begin position="23"/>
        <end position="158"/>
    </location>
</feature>
<reference evidence="2" key="1">
    <citation type="journal article" date="2015" name="Insect Biochem. Mol. Biol.">
        <title>An insight into the sialome of the horse fly, Tabanus bromius.</title>
        <authorList>
            <person name="Ribeiro J.M."/>
            <person name="Kazimirova M."/>
            <person name="Takac P."/>
            <person name="Andersen J.F."/>
            <person name="Francischetti I.M."/>
        </authorList>
    </citation>
    <scope>NUCLEOTIDE SEQUENCE</scope>
</reference>